<evidence type="ECO:0000313" key="6">
    <source>
        <dbReference type="EMBL" id="KPI43087.1"/>
    </source>
</evidence>
<dbReference type="Gene3D" id="3.40.50.720">
    <property type="entry name" value="NAD(P)-binding Rossmann-like Domain"/>
    <property type="match status" value="1"/>
</dbReference>
<name>A0A0N1HY10_9EURO</name>
<dbReference type="STRING" id="1664694.A0A0N1HY10"/>
<evidence type="ECO:0000259" key="5">
    <source>
        <dbReference type="SMART" id="SM00822"/>
    </source>
</evidence>
<dbReference type="CDD" id="cd05233">
    <property type="entry name" value="SDR_c"/>
    <property type="match status" value="1"/>
</dbReference>
<evidence type="ECO:0000256" key="4">
    <source>
        <dbReference type="RuleBase" id="RU000363"/>
    </source>
</evidence>
<dbReference type="SMART" id="SM00822">
    <property type="entry name" value="PKS_KR"/>
    <property type="match status" value="1"/>
</dbReference>
<accession>A0A0N1HY10</accession>
<dbReference type="GeneID" id="28733773"/>
<evidence type="ECO:0000256" key="1">
    <source>
        <dbReference type="ARBA" id="ARBA00006484"/>
    </source>
</evidence>
<dbReference type="Pfam" id="PF00106">
    <property type="entry name" value="adh_short"/>
    <property type="match status" value="1"/>
</dbReference>
<dbReference type="VEuPathDB" id="FungiDB:AB675_1962"/>
<dbReference type="InterPro" id="IPR057326">
    <property type="entry name" value="KR_dom"/>
</dbReference>
<dbReference type="InterPro" id="IPR036291">
    <property type="entry name" value="NAD(P)-bd_dom_sf"/>
</dbReference>
<dbReference type="InterPro" id="IPR002347">
    <property type="entry name" value="SDR_fam"/>
</dbReference>
<keyword evidence="7" id="KW-1185">Reference proteome</keyword>
<evidence type="ECO:0000256" key="2">
    <source>
        <dbReference type="ARBA" id="ARBA00022857"/>
    </source>
</evidence>
<dbReference type="PANTHER" id="PTHR42901:SF1">
    <property type="entry name" value="ALCOHOL DEHYDROGENASE"/>
    <property type="match status" value="1"/>
</dbReference>
<keyword evidence="2" id="KW-0521">NADP</keyword>
<dbReference type="PANTHER" id="PTHR42901">
    <property type="entry name" value="ALCOHOL DEHYDROGENASE"/>
    <property type="match status" value="1"/>
</dbReference>
<dbReference type="EMBL" id="LFJN01000006">
    <property type="protein sequence ID" value="KPI43087.1"/>
    <property type="molecule type" value="Genomic_DNA"/>
</dbReference>
<dbReference type="PRINTS" id="PR00080">
    <property type="entry name" value="SDRFAMILY"/>
</dbReference>
<reference evidence="6 7" key="1">
    <citation type="submission" date="2015-06" db="EMBL/GenBank/DDBJ databases">
        <title>Draft genome of the ant-associated black yeast Phialophora attae CBS 131958.</title>
        <authorList>
            <person name="Moreno L.F."/>
            <person name="Stielow B.J."/>
            <person name="de Hoog S."/>
            <person name="Vicente V.A."/>
            <person name="Weiss V.A."/>
            <person name="de Vries M."/>
            <person name="Cruz L.M."/>
            <person name="Souza E.M."/>
        </authorList>
    </citation>
    <scope>NUCLEOTIDE SEQUENCE [LARGE SCALE GENOMIC DNA]</scope>
    <source>
        <strain evidence="6 7">CBS 131958</strain>
    </source>
</reference>
<comment type="caution">
    <text evidence="6">The sequence shown here is derived from an EMBL/GenBank/DDBJ whole genome shotgun (WGS) entry which is preliminary data.</text>
</comment>
<evidence type="ECO:0000256" key="3">
    <source>
        <dbReference type="ARBA" id="ARBA00023002"/>
    </source>
</evidence>
<keyword evidence="3" id="KW-0560">Oxidoreductase</keyword>
<dbReference type="PRINTS" id="PR00081">
    <property type="entry name" value="GDHRDH"/>
</dbReference>
<dbReference type="AlphaFoldDB" id="A0A0N1HY10"/>
<protein>
    <submittedName>
        <fullName evidence="6">Putative oxido</fullName>
    </submittedName>
</protein>
<dbReference type="GO" id="GO:0016491">
    <property type="term" value="F:oxidoreductase activity"/>
    <property type="evidence" value="ECO:0007669"/>
    <property type="project" value="UniProtKB-KW"/>
</dbReference>
<gene>
    <name evidence="6" type="ORF">AB675_1962</name>
</gene>
<dbReference type="OrthoDB" id="1933717at2759"/>
<feature type="domain" description="Ketoreductase" evidence="5">
    <location>
        <begin position="37"/>
        <end position="241"/>
    </location>
</feature>
<organism evidence="6 7">
    <name type="scientific">Cyphellophora attinorum</name>
    <dbReference type="NCBI Taxonomy" id="1664694"/>
    <lineage>
        <taxon>Eukaryota</taxon>
        <taxon>Fungi</taxon>
        <taxon>Dikarya</taxon>
        <taxon>Ascomycota</taxon>
        <taxon>Pezizomycotina</taxon>
        <taxon>Eurotiomycetes</taxon>
        <taxon>Chaetothyriomycetidae</taxon>
        <taxon>Chaetothyriales</taxon>
        <taxon>Cyphellophoraceae</taxon>
        <taxon>Cyphellophora</taxon>
    </lineage>
</organism>
<dbReference type="RefSeq" id="XP_018003050.1">
    <property type="nucleotide sequence ID" value="XM_018141893.1"/>
</dbReference>
<dbReference type="InterPro" id="IPR020904">
    <property type="entry name" value="Sc_DH/Rdtase_CS"/>
</dbReference>
<dbReference type="SUPFAM" id="SSF51735">
    <property type="entry name" value="NAD(P)-binding Rossmann-fold domains"/>
    <property type="match status" value="1"/>
</dbReference>
<dbReference type="Proteomes" id="UP000038010">
    <property type="component" value="Unassembled WGS sequence"/>
</dbReference>
<sequence>MTVPRKEAPFPSFTAKWHTTSYPAIDSSSDKNSARTKNVVITGGGSGIGAATALSFARADANSIALLGRTESKLLQTKATIAKAYPRTKVTTHIADVTTATEVDHAFSAISKEFGTLDVLVNNAGLGDIGPVIKDADIDFWMNNMNTNVKGSLHVVQAFLRHAVSDATVVNIASLASFIPLMGGISAYAVSKAASVALFSALQVENPELRVVNLQPGVVETEMNRKSGLPGLDDVSLPADFAVWLTSKEAAFTKGKYLFANWDVDEMVQRAKEISVNGTLEMWIEGLEHKATS</sequence>
<dbReference type="PROSITE" id="PS00061">
    <property type="entry name" value="ADH_SHORT"/>
    <property type="match status" value="1"/>
</dbReference>
<comment type="similarity">
    <text evidence="1 4">Belongs to the short-chain dehydrogenases/reductases (SDR) family.</text>
</comment>
<proteinExistence type="inferred from homology"/>
<evidence type="ECO:0000313" key="7">
    <source>
        <dbReference type="Proteomes" id="UP000038010"/>
    </source>
</evidence>